<evidence type="ECO:0000256" key="4">
    <source>
        <dbReference type="PROSITE-ProRule" id="PRU00134"/>
    </source>
</evidence>
<dbReference type="GO" id="GO:0008270">
    <property type="term" value="F:zinc ion binding"/>
    <property type="evidence" value="ECO:0007669"/>
    <property type="project" value="UniProtKB-KW"/>
</dbReference>
<reference evidence="6" key="1">
    <citation type="submission" date="2022-07" db="EMBL/GenBank/DDBJ databases">
        <title>Genome Sequence of Leucocoprinus birnbaumii.</title>
        <authorList>
            <person name="Buettner E."/>
        </authorList>
    </citation>
    <scope>NUCLEOTIDE SEQUENCE</scope>
    <source>
        <strain evidence="6">VT141</strain>
    </source>
</reference>
<dbReference type="PROSITE" id="PS50865">
    <property type="entry name" value="ZF_MYND_2"/>
    <property type="match status" value="1"/>
</dbReference>
<evidence type="ECO:0000259" key="5">
    <source>
        <dbReference type="PROSITE" id="PS50865"/>
    </source>
</evidence>
<keyword evidence="2 4" id="KW-0863">Zinc-finger</keyword>
<name>A0AAD5YRY0_9AGAR</name>
<evidence type="ECO:0000256" key="3">
    <source>
        <dbReference type="ARBA" id="ARBA00022833"/>
    </source>
</evidence>
<accession>A0AAD5YRY0</accession>
<evidence type="ECO:0000256" key="1">
    <source>
        <dbReference type="ARBA" id="ARBA00022723"/>
    </source>
</evidence>
<keyword evidence="8" id="KW-1185">Reference proteome</keyword>
<dbReference type="InterPro" id="IPR002893">
    <property type="entry name" value="Znf_MYND"/>
</dbReference>
<keyword evidence="1" id="KW-0479">Metal-binding</keyword>
<evidence type="ECO:0000256" key="2">
    <source>
        <dbReference type="ARBA" id="ARBA00022771"/>
    </source>
</evidence>
<comment type="caution">
    <text evidence="6">The sequence shown here is derived from an EMBL/GenBank/DDBJ whole genome shotgun (WGS) entry which is preliminary data.</text>
</comment>
<dbReference type="EMBL" id="JANIEX010000318">
    <property type="protein sequence ID" value="KAJ3568901.1"/>
    <property type="molecule type" value="Genomic_DNA"/>
</dbReference>
<feature type="domain" description="MYND-type" evidence="5">
    <location>
        <begin position="6"/>
        <end position="44"/>
    </location>
</feature>
<dbReference type="PROSITE" id="PS01360">
    <property type="entry name" value="ZF_MYND_1"/>
    <property type="match status" value="1"/>
</dbReference>
<evidence type="ECO:0000313" key="7">
    <source>
        <dbReference type="EMBL" id="KAJ3574396.1"/>
    </source>
</evidence>
<dbReference type="Gene3D" id="6.10.140.2220">
    <property type="match status" value="1"/>
</dbReference>
<keyword evidence="3" id="KW-0862">Zinc</keyword>
<sequence>MVQRQCTYCENLNPPPKRCIACKNAWYCTVQCQRRHWVRHIFDCNPSRAITTADYIALAVDQNQVPEHPGALADYGFENDLSYEYTRRLLEVYKALLHPITGLGVKPLTLHRWRIEGSLEKQMVKELGRAPEQPLGEHISWFLQNPQVVRAKSIQESELQWEEPIEAAYRKAWGFIGLSETLPKEEMIQYHNSLSIPKQECIAFYALLVIGEHPSPTHPN</sequence>
<evidence type="ECO:0000313" key="8">
    <source>
        <dbReference type="Proteomes" id="UP001213000"/>
    </source>
</evidence>
<dbReference type="SUPFAM" id="SSF144232">
    <property type="entry name" value="HIT/MYND zinc finger-like"/>
    <property type="match status" value="1"/>
</dbReference>
<dbReference type="Pfam" id="PF01753">
    <property type="entry name" value="zf-MYND"/>
    <property type="match status" value="1"/>
</dbReference>
<protein>
    <recommendedName>
        <fullName evidence="5">MYND-type domain-containing protein</fullName>
    </recommendedName>
</protein>
<gene>
    <name evidence="7" type="ORF">NP233_g1810</name>
    <name evidence="6" type="ORF">NP233_g5404</name>
</gene>
<evidence type="ECO:0000313" key="6">
    <source>
        <dbReference type="EMBL" id="KAJ3568901.1"/>
    </source>
</evidence>
<dbReference type="EMBL" id="JANIEX010000070">
    <property type="protein sequence ID" value="KAJ3574396.1"/>
    <property type="molecule type" value="Genomic_DNA"/>
</dbReference>
<dbReference type="Proteomes" id="UP001213000">
    <property type="component" value="Unassembled WGS sequence"/>
</dbReference>
<dbReference type="AlphaFoldDB" id="A0AAD5YRY0"/>
<proteinExistence type="predicted"/>
<organism evidence="6 8">
    <name type="scientific">Leucocoprinus birnbaumii</name>
    <dbReference type="NCBI Taxonomy" id="56174"/>
    <lineage>
        <taxon>Eukaryota</taxon>
        <taxon>Fungi</taxon>
        <taxon>Dikarya</taxon>
        <taxon>Basidiomycota</taxon>
        <taxon>Agaricomycotina</taxon>
        <taxon>Agaricomycetes</taxon>
        <taxon>Agaricomycetidae</taxon>
        <taxon>Agaricales</taxon>
        <taxon>Agaricineae</taxon>
        <taxon>Agaricaceae</taxon>
        <taxon>Leucocoprinus</taxon>
    </lineage>
</organism>